<dbReference type="GeneID" id="64656145"/>
<dbReference type="Proteomes" id="UP001195769">
    <property type="component" value="Unassembled WGS sequence"/>
</dbReference>
<name>A0AAD4HKT8_9AGAM</name>
<proteinExistence type="predicted"/>
<evidence type="ECO:0000256" key="1">
    <source>
        <dbReference type="SAM" id="MobiDB-lite"/>
    </source>
</evidence>
<evidence type="ECO:0000313" key="3">
    <source>
        <dbReference type="Proteomes" id="UP001195769"/>
    </source>
</evidence>
<protein>
    <submittedName>
        <fullName evidence="2">Uncharacterized protein</fullName>
    </submittedName>
</protein>
<gene>
    <name evidence="2" type="ORF">F5891DRAFT_1037011</name>
</gene>
<accession>A0AAD4HKT8</accession>
<evidence type="ECO:0000313" key="2">
    <source>
        <dbReference type="EMBL" id="KAG1899846.1"/>
    </source>
</evidence>
<dbReference type="AlphaFoldDB" id="A0AAD4HKT8"/>
<organism evidence="2 3">
    <name type="scientific">Suillus fuscotomentosus</name>
    <dbReference type="NCBI Taxonomy" id="1912939"/>
    <lineage>
        <taxon>Eukaryota</taxon>
        <taxon>Fungi</taxon>
        <taxon>Dikarya</taxon>
        <taxon>Basidiomycota</taxon>
        <taxon>Agaricomycotina</taxon>
        <taxon>Agaricomycetes</taxon>
        <taxon>Agaricomycetidae</taxon>
        <taxon>Boletales</taxon>
        <taxon>Suillineae</taxon>
        <taxon>Suillaceae</taxon>
        <taxon>Suillus</taxon>
    </lineage>
</organism>
<sequence>MMFIQGMREVHETRRREAAQRLEMAQEWRRSRVKMFYRRLVDKGLIDEDGAKNLPDDTLDCPICPSKQTSCNMCRFISCSNINCQASSTIPIVWCFNHHETKFCTSCLERPSILPRMGKCPICAHWFCSAELEWCIGRPVSNGDTRGTGPSSPITRPPSPITDLTRSHPARPLFCRARHCIEESIATGKHGARCNQDCWFSWQLPGIRTCPDCITQDDFTCPCGRYWACADCTLFAETCAPDLISACPGCGRRFCPGCSYIETCEWCSCEGLCDDCKEHEENIGVKQTVFRCQGCGFYLCGECVGIDEKSSCEYDRSVCNLCRHDDTKTLTSVLSDLTFYLWMAL</sequence>
<reference evidence="2" key="1">
    <citation type="journal article" date="2020" name="New Phytol.">
        <title>Comparative genomics reveals dynamic genome evolution in host specialist ectomycorrhizal fungi.</title>
        <authorList>
            <person name="Lofgren L.A."/>
            <person name="Nguyen N.H."/>
            <person name="Vilgalys R."/>
            <person name="Ruytinx J."/>
            <person name="Liao H.L."/>
            <person name="Branco S."/>
            <person name="Kuo A."/>
            <person name="LaButti K."/>
            <person name="Lipzen A."/>
            <person name="Andreopoulos W."/>
            <person name="Pangilinan J."/>
            <person name="Riley R."/>
            <person name="Hundley H."/>
            <person name="Na H."/>
            <person name="Barry K."/>
            <person name="Grigoriev I.V."/>
            <person name="Stajich J.E."/>
            <person name="Kennedy P.G."/>
        </authorList>
    </citation>
    <scope>NUCLEOTIDE SEQUENCE</scope>
    <source>
        <strain evidence="2">FC203</strain>
    </source>
</reference>
<keyword evidence="3" id="KW-1185">Reference proteome</keyword>
<dbReference type="RefSeq" id="XP_041225422.1">
    <property type="nucleotide sequence ID" value="XM_041361847.1"/>
</dbReference>
<feature type="region of interest" description="Disordered" evidence="1">
    <location>
        <begin position="144"/>
        <end position="163"/>
    </location>
</feature>
<dbReference type="EMBL" id="JABBWK010000030">
    <property type="protein sequence ID" value="KAG1899846.1"/>
    <property type="molecule type" value="Genomic_DNA"/>
</dbReference>
<comment type="caution">
    <text evidence="2">The sequence shown here is derived from an EMBL/GenBank/DDBJ whole genome shotgun (WGS) entry which is preliminary data.</text>
</comment>